<dbReference type="Proteomes" id="UP001525379">
    <property type="component" value="Unassembled WGS sequence"/>
</dbReference>
<evidence type="ECO:0008006" key="3">
    <source>
        <dbReference type="Google" id="ProtNLM"/>
    </source>
</evidence>
<name>A0ABT2HYK9_9MICO</name>
<gene>
    <name evidence="1" type="ORF">M3D15_08675</name>
</gene>
<comment type="caution">
    <text evidence="1">The sequence shown here is derived from an EMBL/GenBank/DDBJ whole genome shotgun (WGS) entry which is preliminary data.</text>
</comment>
<keyword evidence="2" id="KW-1185">Reference proteome</keyword>
<sequence>MGTYDKLGTIRIEGTRQLRRSLRAAGDDLSDLKEAHREAAAIAAEASADLAPKKSGKLAESIRSAGTKTFGEVRAGKKAVPYANPIHWGWFKRGIKPQPFASRGAQDSEGRWIRVYDTALENAIKKVEGA</sequence>
<evidence type="ECO:0000313" key="1">
    <source>
        <dbReference type="EMBL" id="MCT2043397.1"/>
    </source>
</evidence>
<protein>
    <recommendedName>
        <fullName evidence="3">HK97 gp10 family phage protein</fullName>
    </recommendedName>
</protein>
<evidence type="ECO:0000313" key="2">
    <source>
        <dbReference type="Proteomes" id="UP001525379"/>
    </source>
</evidence>
<accession>A0ABT2HYK9</accession>
<organism evidence="1 2">
    <name type="scientific">Pseudoclavibacter albus</name>
    <dbReference type="NCBI Taxonomy" id="272241"/>
    <lineage>
        <taxon>Bacteria</taxon>
        <taxon>Bacillati</taxon>
        <taxon>Actinomycetota</taxon>
        <taxon>Actinomycetes</taxon>
        <taxon>Micrococcales</taxon>
        <taxon>Microbacteriaceae</taxon>
        <taxon>Pseudoclavibacter</taxon>
    </lineage>
</organism>
<reference evidence="1 2" key="1">
    <citation type="submission" date="2022-04" db="EMBL/GenBank/DDBJ databases">
        <title>Human microbiome associated bacterial genomes.</title>
        <authorList>
            <person name="Sandstrom S."/>
            <person name="Salamzade R."/>
            <person name="Kalan L.R."/>
        </authorList>
    </citation>
    <scope>NUCLEOTIDE SEQUENCE [LARGE SCALE GENOMIC DNA]</scope>
    <source>
        <strain evidence="2">p3-SID1799</strain>
    </source>
</reference>
<dbReference type="RefSeq" id="WP_260104570.1">
    <property type="nucleotide sequence ID" value="NZ_JALXSQ010000041.1"/>
</dbReference>
<dbReference type="EMBL" id="JALXSQ010000041">
    <property type="protein sequence ID" value="MCT2043397.1"/>
    <property type="molecule type" value="Genomic_DNA"/>
</dbReference>
<proteinExistence type="predicted"/>